<evidence type="ECO:0000256" key="1">
    <source>
        <dbReference type="ARBA" id="ARBA00022801"/>
    </source>
</evidence>
<feature type="compositionally biased region" description="Pro residues" evidence="2">
    <location>
        <begin position="246"/>
        <end position="265"/>
    </location>
</feature>
<dbReference type="InterPro" id="IPR036514">
    <property type="entry name" value="SGNH_hydro_sf"/>
</dbReference>
<evidence type="ECO:0000313" key="4">
    <source>
        <dbReference type="EMBL" id="OAD69992.1"/>
    </source>
</evidence>
<dbReference type="Pfam" id="PF00657">
    <property type="entry name" value="Lipase_GDSL"/>
    <property type="match status" value="1"/>
</dbReference>
<evidence type="ECO:0000313" key="5">
    <source>
        <dbReference type="Proteomes" id="UP000077315"/>
    </source>
</evidence>
<dbReference type="GO" id="GO:0016788">
    <property type="term" value="F:hydrolase activity, acting on ester bonds"/>
    <property type="evidence" value="ECO:0007669"/>
    <property type="project" value="InterPro"/>
</dbReference>
<keyword evidence="3" id="KW-0812">Transmembrane</keyword>
<accession>A0A162TPA1</accession>
<dbReference type="InParanoid" id="A0A162TPA1"/>
<gene>
    <name evidence="4" type="ORF">PHYBLDRAFT_159740</name>
</gene>
<keyword evidence="3" id="KW-0472">Membrane</keyword>
<dbReference type="EMBL" id="KV440990">
    <property type="protein sequence ID" value="OAD69992.1"/>
    <property type="molecule type" value="Genomic_DNA"/>
</dbReference>
<protein>
    <submittedName>
        <fullName evidence="4">Carbohydrate esterase family 16 protein</fullName>
    </submittedName>
</protein>
<organism evidence="4 5">
    <name type="scientific">Phycomyces blakesleeanus (strain ATCC 8743b / DSM 1359 / FGSC 10004 / NBRC 33097 / NRRL 1555)</name>
    <dbReference type="NCBI Taxonomy" id="763407"/>
    <lineage>
        <taxon>Eukaryota</taxon>
        <taxon>Fungi</taxon>
        <taxon>Fungi incertae sedis</taxon>
        <taxon>Mucoromycota</taxon>
        <taxon>Mucoromycotina</taxon>
        <taxon>Mucoromycetes</taxon>
        <taxon>Mucorales</taxon>
        <taxon>Phycomycetaceae</taxon>
        <taxon>Phycomyces</taxon>
    </lineage>
</organism>
<keyword evidence="1" id="KW-0378">Hydrolase</keyword>
<dbReference type="PANTHER" id="PTHR45648:SF22">
    <property type="entry name" value="GDSL LIPASE_ACYLHYDROLASE FAMILY PROTEIN (AFU_ORTHOLOGUE AFUA_4G14700)"/>
    <property type="match status" value="1"/>
</dbReference>
<sequence>MSKPDYLFVYGDSYSDLSERTRKSNGPLWSEQLSDAWGTKLRSYAESAALTCPTPGSSSDLSKQFKAAKALATANKNSLHAIFFGITDVAGAQDKTVKSLLNCVKDQVAELEALDPTSRILLFGLPPLEYSPYYSNSTHKSKVKQRVSEFNVGLEDAVNDWTSETQLNIAFVDNSGLFSYVLGDPEGYNVENVEEAYWETCQGRCSDPIDSYLWWDQLHMTGAGHRAMAENIISSNPFSLPTTPKSTPPAAPIAPPPITPSPPKSAPKDSTSNNIPSTHNSNLDDYVSSPHSYPDTTNDSADFNVDGSVDHSAYYPWLFIVLFILMLVLVFRRNRIINTFSSYWKARRSNAPATKTTEYSPV</sequence>
<feature type="transmembrane region" description="Helical" evidence="3">
    <location>
        <begin position="314"/>
        <end position="331"/>
    </location>
</feature>
<dbReference type="GeneID" id="28994958"/>
<dbReference type="Proteomes" id="UP000077315">
    <property type="component" value="Unassembled WGS sequence"/>
</dbReference>
<evidence type="ECO:0000256" key="2">
    <source>
        <dbReference type="SAM" id="MobiDB-lite"/>
    </source>
</evidence>
<dbReference type="InterPro" id="IPR051058">
    <property type="entry name" value="GDSL_Est/Lipase"/>
</dbReference>
<reference evidence="5" key="1">
    <citation type="submission" date="2015-06" db="EMBL/GenBank/DDBJ databases">
        <title>Expansion of signal transduction pathways in fungi by whole-genome duplication.</title>
        <authorList>
            <consortium name="DOE Joint Genome Institute"/>
            <person name="Corrochano L.M."/>
            <person name="Kuo A."/>
            <person name="Marcet-Houben M."/>
            <person name="Polaino S."/>
            <person name="Salamov A."/>
            <person name="Villalobos J.M."/>
            <person name="Alvarez M.I."/>
            <person name="Avalos J."/>
            <person name="Benito E.P."/>
            <person name="Benoit I."/>
            <person name="Burger G."/>
            <person name="Camino L.P."/>
            <person name="Canovas D."/>
            <person name="Cerda-Olmedo E."/>
            <person name="Cheng J.-F."/>
            <person name="Dominguez A."/>
            <person name="Elias M."/>
            <person name="Eslava A.P."/>
            <person name="Glaser F."/>
            <person name="Grimwood J."/>
            <person name="Gutierrez G."/>
            <person name="Heitman J."/>
            <person name="Henrissat B."/>
            <person name="Iturriaga E.A."/>
            <person name="Lang B.F."/>
            <person name="Lavin J.L."/>
            <person name="Lee S."/>
            <person name="Li W."/>
            <person name="Lindquist E."/>
            <person name="Lopez-Garcia S."/>
            <person name="Luque E.M."/>
            <person name="Marcos A.T."/>
            <person name="Martin J."/>
            <person name="McCluskey K."/>
            <person name="Medina H.R."/>
            <person name="Miralles-Duran A."/>
            <person name="Miyazaki A."/>
            <person name="Munoz-Torres E."/>
            <person name="Oguiza J.A."/>
            <person name="Ohm R."/>
            <person name="Olmedo M."/>
            <person name="Orejas M."/>
            <person name="Ortiz-Castellanos L."/>
            <person name="Pisabarro A.G."/>
            <person name="Rodriguez-Romero J."/>
            <person name="Ruiz-Herrera J."/>
            <person name="Ruiz-Vazquez R."/>
            <person name="Sanz C."/>
            <person name="Schackwitz W."/>
            <person name="Schmutz J."/>
            <person name="Shahriari M."/>
            <person name="Shelest E."/>
            <person name="Silva-Franco F."/>
            <person name="Soanes D."/>
            <person name="Syed K."/>
            <person name="Tagua V.G."/>
            <person name="Talbot N.J."/>
            <person name="Thon M."/>
            <person name="De vries R.P."/>
            <person name="Wiebenga A."/>
            <person name="Yadav J.S."/>
            <person name="Braun E.L."/>
            <person name="Baker S."/>
            <person name="Garre V."/>
            <person name="Horwitz B."/>
            <person name="Torres-Martinez S."/>
            <person name="Idnurm A."/>
            <person name="Herrera-Estrella A."/>
            <person name="Gabaldon T."/>
            <person name="Grigoriev I.V."/>
        </authorList>
    </citation>
    <scope>NUCLEOTIDE SEQUENCE [LARGE SCALE GENOMIC DNA]</scope>
    <source>
        <strain evidence="5">NRRL 1555(-)</strain>
    </source>
</reference>
<evidence type="ECO:0000256" key="3">
    <source>
        <dbReference type="SAM" id="Phobius"/>
    </source>
</evidence>
<name>A0A162TPA1_PHYB8</name>
<dbReference type="OrthoDB" id="1600564at2759"/>
<feature type="region of interest" description="Disordered" evidence="2">
    <location>
        <begin position="238"/>
        <end position="294"/>
    </location>
</feature>
<proteinExistence type="predicted"/>
<dbReference type="PANTHER" id="PTHR45648">
    <property type="entry name" value="GDSL LIPASE/ACYLHYDROLASE FAMILY PROTEIN (AFU_ORTHOLOGUE AFUA_4G14700)"/>
    <property type="match status" value="1"/>
</dbReference>
<dbReference type="VEuPathDB" id="FungiDB:PHYBLDRAFT_159740"/>
<keyword evidence="3" id="KW-1133">Transmembrane helix</keyword>
<keyword evidence="5" id="KW-1185">Reference proteome</keyword>
<dbReference type="SUPFAM" id="SSF52266">
    <property type="entry name" value="SGNH hydrolase"/>
    <property type="match status" value="1"/>
</dbReference>
<feature type="compositionally biased region" description="Polar residues" evidence="2">
    <location>
        <begin position="269"/>
        <end position="294"/>
    </location>
</feature>
<dbReference type="Gene3D" id="3.40.50.1110">
    <property type="entry name" value="SGNH hydrolase"/>
    <property type="match status" value="1"/>
</dbReference>
<dbReference type="RefSeq" id="XP_018288032.1">
    <property type="nucleotide sequence ID" value="XM_018434052.1"/>
</dbReference>
<dbReference type="AlphaFoldDB" id="A0A162TPA1"/>
<dbReference type="InterPro" id="IPR001087">
    <property type="entry name" value="GDSL"/>
</dbReference>